<dbReference type="OMA" id="SEMAVCE"/>
<dbReference type="PANTHER" id="PTHR33427:SF1">
    <property type="entry name" value="F6A14.21 PROTEIN"/>
    <property type="match status" value="1"/>
</dbReference>
<evidence type="ECO:0000313" key="1">
    <source>
        <dbReference type="EMBL" id="KAH7331096.1"/>
    </source>
</evidence>
<comment type="caution">
    <text evidence="1">The sequence shown here is derived from an EMBL/GenBank/DDBJ whole genome shotgun (WGS) entry which is preliminary data.</text>
</comment>
<protein>
    <recommendedName>
        <fullName evidence="3">HNH domain-containing protein</fullName>
    </recommendedName>
</protein>
<organism evidence="1 2">
    <name type="scientific">Ceratopteris richardii</name>
    <name type="common">Triangle waterfern</name>
    <dbReference type="NCBI Taxonomy" id="49495"/>
    <lineage>
        <taxon>Eukaryota</taxon>
        <taxon>Viridiplantae</taxon>
        <taxon>Streptophyta</taxon>
        <taxon>Embryophyta</taxon>
        <taxon>Tracheophyta</taxon>
        <taxon>Polypodiopsida</taxon>
        <taxon>Polypodiidae</taxon>
        <taxon>Polypodiales</taxon>
        <taxon>Pteridineae</taxon>
        <taxon>Pteridaceae</taxon>
        <taxon>Parkerioideae</taxon>
        <taxon>Ceratopteris</taxon>
    </lineage>
</organism>
<dbReference type="Gene3D" id="1.10.30.50">
    <property type="match status" value="1"/>
</dbReference>
<reference evidence="1" key="1">
    <citation type="submission" date="2021-08" db="EMBL/GenBank/DDBJ databases">
        <title>WGS assembly of Ceratopteris richardii.</title>
        <authorList>
            <person name="Marchant D.B."/>
            <person name="Chen G."/>
            <person name="Jenkins J."/>
            <person name="Shu S."/>
            <person name="Leebens-Mack J."/>
            <person name="Grimwood J."/>
            <person name="Schmutz J."/>
            <person name="Soltis P."/>
            <person name="Soltis D."/>
            <person name="Chen Z.-H."/>
        </authorList>
    </citation>
    <scope>NUCLEOTIDE SEQUENCE</scope>
    <source>
        <strain evidence="1">Whitten #5841</strain>
        <tissue evidence="1">Leaf</tissue>
    </source>
</reference>
<evidence type="ECO:0000313" key="2">
    <source>
        <dbReference type="Proteomes" id="UP000825935"/>
    </source>
</evidence>
<sequence>MITTAVRGKLCVGLRVRGLLVRVMERQGAEEKSRRARNFDDKARQQCWQNADVVPGRHPERWRKDPAGNIVCRRFTNCNGCLCHQYDHVLPFSKGGESDASNCQILQSRVNLYKSNKEELETEELKQYSCHLKFTDKEMDLIEMAVYGNVIRPGLQCKCQTVGEALGMSLKKMKGSEMAVCELPYKNSTAS</sequence>
<dbReference type="Proteomes" id="UP000825935">
    <property type="component" value="Chromosome 20"/>
</dbReference>
<dbReference type="AlphaFoldDB" id="A0A8T2SDA2"/>
<keyword evidence="2" id="KW-1185">Reference proteome</keyword>
<proteinExistence type="predicted"/>
<dbReference type="InterPro" id="IPR003615">
    <property type="entry name" value="HNH_nuc"/>
</dbReference>
<accession>A0A8T2SDA2</accession>
<evidence type="ECO:0008006" key="3">
    <source>
        <dbReference type="Google" id="ProtNLM"/>
    </source>
</evidence>
<name>A0A8T2SDA2_CERRI</name>
<gene>
    <name evidence="1" type="ORF">KP509_20G014600</name>
</gene>
<dbReference type="EMBL" id="CM035425">
    <property type="protein sequence ID" value="KAH7331096.1"/>
    <property type="molecule type" value="Genomic_DNA"/>
</dbReference>
<dbReference type="OrthoDB" id="1883054at2759"/>
<dbReference type="PANTHER" id="PTHR33427">
    <property type="entry name" value="HNH ENDONUCLEASE"/>
    <property type="match status" value="1"/>
</dbReference>
<dbReference type="CDD" id="cd00085">
    <property type="entry name" value="HNHc"/>
    <property type="match status" value="1"/>
</dbReference>